<sequence length="69" mass="7812">MPLIMFSIVAFWGGYCWGEGGIASPPSTCSPITIVCLCSFRCFRANNYLRQAIGEFWPQAYPSLSQRQW</sequence>
<protein>
    <submittedName>
        <fullName evidence="2">Putative secreted peptide</fullName>
    </submittedName>
</protein>
<proteinExistence type="predicted"/>
<accession>A0A2M3ZVZ7</accession>
<name>A0A2M3ZVZ7_9DIPT</name>
<feature type="signal peptide" evidence="1">
    <location>
        <begin position="1"/>
        <end position="18"/>
    </location>
</feature>
<organism evidence="2">
    <name type="scientific">Anopheles braziliensis</name>
    <dbReference type="NCBI Taxonomy" id="58242"/>
    <lineage>
        <taxon>Eukaryota</taxon>
        <taxon>Metazoa</taxon>
        <taxon>Ecdysozoa</taxon>
        <taxon>Arthropoda</taxon>
        <taxon>Hexapoda</taxon>
        <taxon>Insecta</taxon>
        <taxon>Pterygota</taxon>
        <taxon>Neoptera</taxon>
        <taxon>Endopterygota</taxon>
        <taxon>Diptera</taxon>
        <taxon>Nematocera</taxon>
        <taxon>Culicoidea</taxon>
        <taxon>Culicidae</taxon>
        <taxon>Anophelinae</taxon>
        <taxon>Anopheles</taxon>
    </lineage>
</organism>
<dbReference type="AlphaFoldDB" id="A0A2M3ZVZ7"/>
<reference evidence="2" key="1">
    <citation type="submission" date="2018-01" db="EMBL/GenBank/DDBJ databases">
        <title>An insight into the sialome of Amazonian anophelines.</title>
        <authorList>
            <person name="Ribeiro J.M."/>
            <person name="Scarpassa V."/>
            <person name="Calvo E."/>
        </authorList>
    </citation>
    <scope>NUCLEOTIDE SEQUENCE</scope>
    <source>
        <tissue evidence="2">Salivary glands</tissue>
    </source>
</reference>
<keyword evidence="1" id="KW-0732">Signal</keyword>
<dbReference type="EMBL" id="GGFM01011914">
    <property type="protein sequence ID" value="MBW32665.1"/>
    <property type="molecule type" value="Transcribed_RNA"/>
</dbReference>
<evidence type="ECO:0000256" key="1">
    <source>
        <dbReference type="SAM" id="SignalP"/>
    </source>
</evidence>
<evidence type="ECO:0000313" key="2">
    <source>
        <dbReference type="EMBL" id="MBW32665.1"/>
    </source>
</evidence>
<feature type="chain" id="PRO_5014882503" evidence="1">
    <location>
        <begin position="19"/>
        <end position="69"/>
    </location>
</feature>